<keyword evidence="1" id="KW-0539">Nucleus</keyword>
<proteinExistence type="predicted"/>
<dbReference type="OrthoDB" id="5362630at2759"/>
<feature type="region of interest" description="Disordered" evidence="2">
    <location>
        <begin position="369"/>
        <end position="401"/>
    </location>
</feature>
<organism evidence="3 4">
    <name type="scientific">Xylaria flabelliformis</name>
    <dbReference type="NCBI Taxonomy" id="2512241"/>
    <lineage>
        <taxon>Eukaryota</taxon>
        <taxon>Fungi</taxon>
        <taxon>Dikarya</taxon>
        <taxon>Ascomycota</taxon>
        <taxon>Pezizomycotina</taxon>
        <taxon>Sordariomycetes</taxon>
        <taxon>Xylariomycetidae</taxon>
        <taxon>Xylariales</taxon>
        <taxon>Xylariaceae</taxon>
        <taxon>Xylaria</taxon>
    </lineage>
</organism>
<sequence>MENKEDEETCANGLPRFLIVTDGGPNPKPKLQSPSTTASSNRQSPLSAIAVQRFVPFWKMRPQPESPSPLHESYFGDREAQGAAALDNSTISPLFVPGSHHTIGAPNDPCTVWEDPVSWRPSLGSPTGNWNQHDAGVRTMSPSFATQDGGRSAISVPYAELMVPVVTEQSSAFGVDGDGWSGHAPPNKPFGNWQASAHSTPPLSPPFVSFLSHPYMSYTDAHTSTLTHNQSSTALTESFPSGRDVADYNISFTRVGFGIASTPYEPPLLDAPRIPPFPLERSYQENTLEPNLKIPITYHHSGHVPNLSEYGSRFLNSSELWYEGQTPGPFLGLPPVDHSSPHRLLLASERGSEGGTHMPAATLVGSISHSHKVSGGRITPGPRRSRGQLRPRDREETSKTRKRRACIRCRMQKIRCIPDPGKPETAYCLCCNKVLGLDTKKVIHRIPCLRWNLNEVVLFRVGGLGFTQRWAGVCAENIPPSDWVDERVVTIGMGVTKLFCDPIPLKVRRFKPNGMDIQHRYWKYKETEPPLVVTIPAYALADIDATSEEYRCYVKRNAEEAIRRFTRDTTVNDIVRRTFSAAKPPRRRESKKAELTPKFTLPSISHSAKVANRDFGKTKGNPATLFQNYFRLWLASRKSTCLPFMPRPMINVPRGFTLGSAYVAAGHENLEASTPPCERKFVSRMITAQFDSIGYNHVLLKLKREVLDELWLLMQKRTDATFFTVYLVVFMMLHEVSVACQDRRRRAKEQGLKTYYDLEDVTAKIKHGADVILGHWHYYKGDLDPLTNSEAVMVRQFGADSAEEILTLIATRQKYEQMKKKPRDEIDWEDPLYLVSQMFERDWRPVQSCWP</sequence>
<dbReference type="CDD" id="cd00067">
    <property type="entry name" value="GAL4"/>
    <property type="match status" value="1"/>
</dbReference>
<dbReference type="GO" id="GO:0000981">
    <property type="term" value="F:DNA-binding transcription factor activity, RNA polymerase II-specific"/>
    <property type="evidence" value="ECO:0007669"/>
    <property type="project" value="InterPro"/>
</dbReference>
<evidence type="ECO:0000313" key="3">
    <source>
        <dbReference type="EMBL" id="TRX93227.1"/>
    </source>
</evidence>
<dbReference type="InterPro" id="IPR001138">
    <property type="entry name" value="Zn2Cys6_DnaBD"/>
</dbReference>
<evidence type="ECO:0000256" key="1">
    <source>
        <dbReference type="ARBA" id="ARBA00023242"/>
    </source>
</evidence>
<evidence type="ECO:0008006" key="5">
    <source>
        <dbReference type="Google" id="ProtNLM"/>
    </source>
</evidence>
<gene>
    <name evidence="3" type="ORF">FHL15_005806</name>
</gene>
<keyword evidence="4" id="KW-1185">Reference proteome</keyword>
<feature type="compositionally biased region" description="Basic and acidic residues" evidence="2">
    <location>
        <begin position="390"/>
        <end position="399"/>
    </location>
</feature>
<accession>A0A553HZ42</accession>
<protein>
    <recommendedName>
        <fullName evidence="5">Zn(2)-C6 fungal-type domain-containing protein</fullName>
    </recommendedName>
</protein>
<evidence type="ECO:0000313" key="4">
    <source>
        <dbReference type="Proteomes" id="UP000319160"/>
    </source>
</evidence>
<dbReference type="STRING" id="2512241.A0A553HZ42"/>
<feature type="compositionally biased region" description="Polar residues" evidence="2">
    <location>
        <begin position="32"/>
        <end position="45"/>
    </location>
</feature>
<dbReference type="EMBL" id="VFLP01000030">
    <property type="protein sequence ID" value="TRX93227.1"/>
    <property type="molecule type" value="Genomic_DNA"/>
</dbReference>
<dbReference type="InterPro" id="IPR052973">
    <property type="entry name" value="Fungal_sec-metab_reg_TF"/>
</dbReference>
<dbReference type="AlphaFoldDB" id="A0A553HZ42"/>
<dbReference type="Proteomes" id="UP000319160">
    <property type="component" value="Unassembled WGS sequence"/>
</dbReference>
<dbReference type="GO" id="GO:0008270">
    <property type="term" value="F:zinc ion binding"/>
    <property type="evidence" value="ECO:0007669"/>
    <property type="project" value="InterPro"/>
</dbReference>
<dbReference type="PANTHER" id="PTHR35392">
    <property type="entry name" value="ZN(II)2CYS6 TRANSCRIPTION FACTOR (EUROFUNG)-RELATED-RELATED"/>
    <property type="match status" value="1"/>
</dbReference>
<comment type="caution">
    <text evidence="3">The sequence shown here is derived from an EMBL/GenBank/DDBJ whole genome shotgun (WGS) entry which is preliminary data.</text>
</comment>
<name>A0A553HZ42_9PEZI</name>
<reference evidence="4" key="1">
    <citation type="submission" date="2019-06" db="EMBL/GenBank/DDBJ databases">
        <title>Draft genome sequence of the griseofulvin-producing fungus Xylaria cubensis strain G536.</title>
        <authorList>
            <person name="Mead M.E."/>
            <person name="Raja H.A."/>
            <person name="Steenwyk J.L."/>
            <person name="Knowles S.L."/>
            <person name="Oberlies N.H."/>
            <person name="Rokas A."/>
        </authorList>
    </citation>
    <scope>NUCLEOTIDE SEQUENCE [LARGE SCALE GENOMIC DNA]</scope>
    <source>
        <strain evidence="4">G536</strain>
    </source>
</reference>
<evidence type="ECO:0000256" key="2">
    <source>
        <dbReference type="SAM" id="MobiDB-lite"/>
    </source>
</evidence>
<dbReference type="PANTHER" id="PTHR35392:SF3">
    <property type="entry name" value="ZN(2)-C6 FUNGAL-TYPE DOMAIN-CONTAINING PROTEIN"/>
    <property type="match status" value="1"/>
</dbReference>
<feature type="region of interest" description="Disordered" evidence="2">
    <location>
        <begin position="1"/>
        <end position="45"/>
    </location>
</feature>